<keyword evidence="8" id="KW-0472">Membrane</keyword>
<proteinExistence type="inferred from homology"/>
<dbReference type="RefSeq" id="WP_008857335.1">
    <property type="nucleotide sequence ID" value="NZ_JH591047.1"/>
</dbReference>
<accession>H1LHT9</accession>
<evidence type="ECO:0000259" key="9">
    <source>
        <dbReference type="PROSITE" id="PS50893"/>
    </source>
</evidence>
<evidence type="ECO:0000256" key="2">
    <source>
        <dbReference type="ARBA" id="ARBA00005417"/>
    </source>
</evidence>
<evidence type="ECO:0000256" key="1">
    <source>
        <dbReference type="ARBA" id="ARBA00004202"/>
    </source>
</evidence>
<dbReference type="Gene3D" id="3.40.50.300">
    <property type="entry name" value="P-loop containing nucleotide triphosphate hydrolases"/>
    <property type="match status" value="1"/>
</dbReference>
<dbReference type="PROSITE" id="PS50893">
    <property type="entry name" value="ABC_TRANSPORTER_2"/>
    <property type="match status" value="1"/>
</dbReference>
<evidence type="ECO:0000256" key="6">
    <source>
        <dbReference type="ARBA" id="ARBA00022840"/>
    </source>
</evidence>
<name>H1LHT9_9LACO</name>
<evidence type="ECO:0000313" key="11">
    <source>
        <dbReference type="Proteomes" id="UP000005025"/>
    </source>
</evidence>
<dbReference type="PANTHER" id="PTHR43553">
    <property type="entry name" value="HEAVY METAL TRANSPORTER"/>
    <property type="match status" value="1"/>
</dbReference>
<dbReference type="CDD" id="cd00267">
    <property type="entry name" value="ABC_ATPase"/>
    <property type="match status" value="1"/>
</dbReference>
<dbReference type="AlphaFoldDB" id="H1LHT9"/>
<organism evidence="10 11">
    <name type="scientific">Lentilactobacillus kisonensis F0435</name>
    <dbReference type="NCBI Taxonomy" id="797516"/>
    <lineage>
        <taxon>Bacteria</taxon>
        <taxon>Bacillati</taxon>
        <taxon>Bacillota</taxon>
        <taxon>Bacilli</taxon>
        <taxon>Lactobacillales</taxon>
        <taxon>Lactobacillaceae</taxon>
        <taxon>Lentilactobacillus</taxon>
    </lineage>
</organism>
<evidence type="ECO:0000256" key="8">
    <source>
        <dbReference type="ARBA" id="ARBA00023136"/>
    </source>
</evidence>
<dbReference type="GO" id="GO:0016887">
    <property type="term" value="F:ATP hydrolysis activity"/>
    <property type="evidence" value="ECO:0007669"/>
    <property type="project" value="InterPro"/>
</dbReference>
<dbReference type="EMBL" id="AGRJ01000191">
    <property type="protein sequence ID" value="EHO50175.1"/>
    <property type="molecule type" value="Genomic_DNA"/>
</dbReference>
<protein>
    <submittedName>
        <fullName evidence="10">ABC transporter, ATP-binding protein</fullName>
    </submittedName>
</protein>
<keyword evidence="4" id="KW-1003">Cell membrane</keyword>
<dbReference type="GO" id="GO:0042626">
    <property type="term" value="F:ATPase-coupled transmembrane transporter activity"/>
    <property type="evidence" value="ECO:0007669"/>
    <property type="project" value="TreeGrafter"/>
</dbReference>
<reference evidence="10 11" key="1">
    <citation type="submission" date="2011-09" db="EMBL/GenBank/DDBJ databases">
        <authorList>
            <person name="Weinstock G."/>
            <person name="Sodergren E."/>
            <person name="Clifton S."/>
            <person name="Fulton L."/>
            <person name="Fulton B."/>
            <person name="Courtney L."/>
            <person name="Fronick C."/>
            <person name="Harrison M."/>
            <person name="Strong C."/>
            <person name="Farmer C."/>
            <person name="Delahaunty K."/>
            <person name="Markovic C."/>
            <person name="Hall O."/>
            <person name="Minx P."/>
            <person name="Tomlinson C."/>
            <person name="Mitreva M."/>
            <person name="Hou S."/>
            <person name="Chen J."/>
            <person name="Wollam A."/>
            <person name="Pepin K.H."/>
            <person name="Johnson M."/>
            <person name="Bhonagiri V."/>
            <person name="Zhang X."/>
            <person name="Suruliraj S."/>
            <person name="Warren W."/>
            <person name="Chinwalla A."/>
            <person name="Mardis E.R."/>
            <person name="Wilson R.K."/>
        </authorList>
    </citation>
    <scope>NUCLEOTIDE SEQUENCE [LARGE SCALE GENOMIC DNA]</scope>
    <source>
        <strain evidence="10 11">F0435</strain>
    </source>
</reference>
<dbReference type="HOGENOM" id="CLU_000604_1_2_9"/>
<dbReference type="PATRIC" id="fig|797516.3.peg.1952"/>
<keyword evidence="5" id="KW-0547">Nucleotide-binding</keyword>
<evidence type="ECO:0000313" key="10">
    <source>
        <dbReference type="EMBL" id="EHO50175.1"/>
    </source>
</evidence>
<evidence type="ECO:0000256" key="7">
    <source>
        <dbReference type="ARBA" id="ARBA00022967"/>
    </source>
</evidence>
<dbReference type="GO" id="GO:0043190">
    <property type="term" value="C:ATP-binding cassette (ABC) transporter complex"/>
    <property type="evidence" value="ECO:0007669"/>
    <property type="project" value="TreeGrafter"/>
</dbReference>
<keyword evidence="7" id="KW-1278">Translocase</keyword>
<evidence type="ECO:0000256" key="4">
    <source>
        <dbReference type="ARBA" id="ARBA00022475"/>
    </source>
</evidence>
<dbReference type="InterPro" id="IPR050095">
    <property type="entry name" value="ECF_ABC_transporter_ATP-bd"/>
</dbReference>
<dbReference type="SUPFAM" id="SSF52540">
    <property type="entry name" value="P-loop containing nucleoside triphosphate hydrolases"/>
    <property type="match status" value="1"/>
</dbReference>
<comment type="similarity">
    <text evidence="2">Belongs to the ABC transporter superfamily.</text>
</comment>
<dbReference type="PANTHER" id="PTHR43553:SF27">
    <property type="entry name" value="ENERGY-COUPLING FACTOR TRANSPORTER ATP-BINDING PROTEIN ECFA2"/>
    <property type="match status" value="1"/>
</dbReference>
<comment type="caution">
    <text evidence="10">The sequence shown here is derived from an EMBL/GenBank/DDBJ whole genome shotgun (WGS) entry which is preliminary data.</text>
</comment>
<keyword evidence="3" id="KW-0813">Transport</keyword>
<sequence>MMEITNFNYALPDGRQLYDNLSATFVDDKVNVLLGPNGVGKTTLLDFISTVNLRPDENFLGFPAFKQIAYQLQGVPFIPEATVADTFKMVMAIENPKNQFAIDNLPDGLVKVANTKFGQLSGGQKRLVIIDIISQLNRELYLFDEPESGLDPQMASQAIARIHDLNQKGKKVIMTSHQFQNINNDDYNLLFMAEGKIRFNGTPTDFLHAKGTDNLVDAYIKQAGMMG</sequence>
<evidence type="ECO:0000256" key="3">
    <source>
        <dbReference type="ARBA" id="ARBA00022448"/>
    </source>
</evidence>
<evidence type="ECO:0000256" key="5">
    <source>
        <dbReference type="ARBA" id="ARBA00022741"/>
    </source>
</evidence>
<comment type="subcellular location">
    <subcellularLocation>
        <location evidence="1">Cell membrane</location>
        <topology evidence="1">Peripheral membrane protein</topology>
    </subcellularLocation>
</comment>
<dbReference type="STRING" id="797516.HMPREF9104_02180"/>
<dbReference type="Proteomes" id="UP000005025">
    <property type="component" value="Unassembled WGS sequence"/>
</dbReference>
<keyword evidence="6 10" id="KW-0067">ATP-binding</keyword>
<feature type="domain" description="ABC transporter" evidence="9">
    <location>
        <begin position="2"/>
        <end position="219"/>
    </location>
</feature>
<dbReference type="InterPro" id="IPR027417">
    <property type="entry name" value="P-loop_NTPase"/>
</dbReference>
<dbReference type="Pfam" id="PF00005">
    <property type="entry name" value="ABC_tran"/>
    <property type="match status" value="1"/>
</dbReference>
<dbReference type="InterPro" id="IPR003439">
    <property type="entry name" value="ABC_transporter-like_ATP-bd"/>
</dbReference>
<dbReference type="GO" id="GO:0005524">
    <property type="term" value="F:ATP binding"/>
    <property type="evidence" value="ECO:0007669"/>
    <property type="project" value="UniProtKB-KW"/>
</dbReference>
<gene>
    <name evidence="10" type="ORF">HMPREF9104_02180</name>
</gene>